<reference evidence="2 3" key="1">
    <citation type="submission" date="2020-01" db="EMBL/GenBank/DDBJ databases">
        <title>Paenibacillus sp. nov., isolated from tomato rhizosphere.</title>
        <authorList>
            <person name="Weon H.-Y."/>
            <person name="Lee S.A."/>
        </authorList>
    </citation>
    <scope>NUCLEOTIDE SEQUENCE [LARGE SCALE GENOMIC DNA]</scope>
    <source>
        <strain evidence="2 3">12200R-189</strain>
    </source>
</reference>
<dbReference type="EMBL" id="CP048209">
    <property type="protein sequence ID" value="QHT62047.1"/>
    <property type="molecule type" value="Genomic_DNA"/>
</dbReference>
<sequence length="225" mass="25433">MITFNLWRKVKQKLRRSKRPIWQLASGLLVSAALLSAAFHTEGRIDAAPIHGDEAEAPAQTQPPEDGSRSVIATLSDMRAKITVKIRRVYICGSESETIGVLSSSETIRMMKQHPEWTALLDEQGAVVMEQRIDDLSESCKRSAYFGIDKLGRLSLFDGEPKKEKVMRTFFQLDVNYMESSLPKDRIDELVKGIRVTDKDAFNSVLSSFGDYAVERTEKVMKRTF</sequence>
<evidence type="ECO:0000313" key="2">
    <source>
        <dbReference type="EMBL" id="QHT62047.1"/>
    </source>
</evidence>
<dbReference type="KEGG" id="plyc:GXP70_20085"/>
<dbReference type="Gene3D" id="3.30.70.1740">
    <property type="entry name" value="Bypass-of-forespore C, C-terminal domain"/>
    <property type="match status" value="1"/>
</dbReference>
<organism evidence="2 3">
    <name type="scientific">Paenibacillus lycopersici</name>
    <dbReference type="NCBI Taxonomy" id="2704462"/>
    <lineage>
        <taxon>Bacteria</taxon>
        <taxon>Bacillati</taxon>
        <taxon>Bacillota</taxon>
        <taxon>Bacilli</taxon>
        <taxon>Bacillales</taxon>
        <taxon>Paenibacillaceae</taxon>
        <taxon>Paenibacillus</taxon>
    </lineage>
</organism>
<dbReference type="RefSeq" id="WP_162358482.1">
    <property type="nucleotide sequence ID" value="NZ_CP048209.1"/>
</dbReference>
<dbReference type="AlphaFoldDB" id="A0A6C0FZH9"/>
<name>A0A6C0FZH9_9BACL</name>
<dbReference type="InterPro" id="IPR038117">
    <property type="entry name" value="BofC_C_sf"/>
</dbReference>
<proteinExistence type="predicted"/>
<gene>
    <name evidence="2" type="ORF">GXP70_20085</name>
</gene>
<dbReference type="Proteomes" id="UP000476064">
    <property type="component" value="Chromosome"/>
</dbReference>
<dbReference type="InterPro" id="IPR015050">
    <property type="entry name" value="BofC_C"/>
</dbReference>
<keyword evidence="3" id="KW-1185">Reference proteome</keyword>
<dbReference type="Pfam" id="PF08955">
    <property type="entry name" value="BofC_C"/>
    <property type="match status" value="1"/>
</dbReference>
<evidence type="ECO:0000313" key="3">
    <source>
        <dbReference type="Proteomes" id="UP000476064"/>
    </source>
</evidence>
<evidence type="ECO:0000259" key="1">
    <source>
        <dbReference type="Pfam" id="PF08955"/>
    </source>
</evidence>
<protein>
    <submittedName>
        <fullName evidence="2">Regulator</fullName>
    </submittedName>
</protein>
<feature type="domain" description="Bypass of forespore C C-terminal" evidence="1">
    <location>
        <begin position="134"/>
        <end position="209"/>
    </location>
</feature>
<accession>A0A6C0FZH9</accession>